<name>A0ACB7SED6_HYAAI</name>
<proteinExistence type="predicted"/>
<protein>
    <submittedName>
        <fullName evidence="1">Uncharacterized protein</fullName>
    </submittedName>
</protein>
<organism evidence="1 2">
    <name type="scientific">Hyalomma asiaticum</name>
    <name type="common">Tick</name>
    <dbReference type="NCBI Taxonomy" id="266040"/>
    <lineage>
        <taxon>Eukaryota</taxon>
        <taxon>Metazoa</taxon>
        <taxon>Ecdysozoa</taxon>
        <taxon>Arthropoda</taxon>
        <taxon>Chelicerata</taxon>
        <taxon>Arachnida</taxon>
        <taxon>Acari</taxon>
        <taxon>Parasitiformes</taxon>
        <taxon>Ixodida</taxon>
        <taxon>Ixodoidea</taxon>
        <taxon>Ixodidae</taxon>
        <taxon>Hyalomminae</taxon>
        <taxon>Hyalomma</taxon>
    </lineage>
</organism>
<gene>
    <name evidence="1" type="ORF">HPB50_011119</name>
</gene>
<comment type="caution">
    <text evidence="1">The sequence shown here is derived from an EMBL/GenBank/DDBJ whole genome shotgun (WGS) entry which is preliminary data.</text>
</comment>
<evidence type="ECO:0000313" key="1">
    <source>
        <dbReference type="EMBL" id="KAH6932970.1"/>
    </source>
</evidence>
<keyword evidence="2" id="KW-1185">Reference proteome</keyword>
<evidence type="ECO:0000313" key="2">
    <source>
        <dbReference type="Proteomes" id="UP000821845"/>
    </source>
</evidence>
<dbReference type="Proteomes" id="UP000821845">
    <property type="component" value="Chromosome 4"/>
</dbReference>
<sequence length="294" mass="33069">MLARDLVLLIARDLLPINIVNGEGLQDFFMKYQVIKELLELPDRTTLSRSALSDVYCAMHGQVKKMVAEGPRFCAVTYDMWTDAYRRRAYITFTCHYIDEKFELVSLTMSTRHMTKRHTGAAIMSEFQRCLEEFSMAGKEMCAVTDAGANMKRAASLAHTDNHLCIAHGLHNLVIKDGFGSVPKLNNLLVNCRDIVKTVHYRAPELEEIADSELNAAVQSLVSTADALEHDENDPIVDDGFENRDHAYSTASVTRGVTTVKLDTHRWHSILAMFESLLANKAALRRLLARLGRP</sequence>
<accession>A0ACB7SED6</accession>
<reference evidence="1" key="1">
    <citation type="submission" date="2020-05" db="EMBL/GenBank/DDBJ databases">
        <title>Large-scale comparative analyses of tick genomes elucidate their genetic diversity and vector capacities.</title>
        <authorList>
            <person name="Jia N."/>
            <person name="Wang J."/>
            <person name="Shi W."/>
            <person name="Du L."/>
            <person name="Sun Y."/>
            <person name="Zhan W."/>
            <person name="Jiang J."/>
            <person name="Wang Q."/>
            <person name="Zhang B."/>
            <person name="Ji P."/>
            <person name="Sakyi L.B."/>
            <person name="Cui X."/>
            <person name="Yuan T."/>
            <person name="Jiang B."/>
            <person name="Yang W."/>
            <person name="Lam T.T.-Y."/>
            <person name="Chang Q."/>
            <person name="Ding S."/>
            <person name="Wang X."/>
            <person name="Zhu J."/>
            <person name="Ruan X."/>
            <person name="Zhao L."/>
            <person name="Wei J."/>
            <person name="Que T."/>
            <person name="Du C."/>
            <person name="Cheng J."/>
            <person name="Dai P."/>
            <person name="Han X."/>
            <person name="Huang E."/>
            <person name="Gao Y."/>
            <person name="Liu J."/>
            <person name="Shao H."/>
            <person name="Ye R."/>
            <person name="Li L."/>
            <person name="Wei W."/>
            <person name="Wang X."/>
            <person name="Wang C."/>
            <person name="Yang T."/>
            <person name="Huo Q."/>
            <person name="Li W."/>
            <person name="Guo W."/>
            <person name="Chen H."/>
            <person name="Zhou L."/>
            <person name="Ni X."/>
            <person name="Tian J."/>
            <person name="Zhou Y."/>
            <person name="Sheng Y."/>
            <person name="Liu T."/>
            <person name="Pan Y."/>
            <person name="Xia L."/>
            <person name="Li J."/>
            <person name="Zhao F."/>
            <person name="Cao W."/>
        </authorList>
    </citation>
    <scope>NUCLEOTIDE SEQUENCE</scope>
    <source>
        <strain evidence="1">Hyas-2018</strain>
    </source>
</reference>
<dbReference type="EMBL" id="CM023484">
    <property type="protein sequence ID" value="KAH6932970.1"/>
    <property type="molecule type" value="Genomic_DNA"/>
</dbReference>